<dbReference type="GO" id="GO:0032259">
    <property type="term" value="P:methylation"/>
    <property type="evidence" value="ECO:0007669"/>
    <property type="project" value="UniProtKB-KW"/>
</dbReference>
<evidence type="ECO:0000313" key="8">
    <source>
        <dbReference type="EMBL" id="AEO67405.1"/>
    </source>
</evidence>
<evidence type="ECO:0000256" key="5">
    <source>
        <dbReference type="SAM" id="SignalP"/>
    </source>
</evidence>
<dbReference type="KEGG" id="ttt:THITE_2116299"/>
<dbReference type="Pfam" id="PF00891">
    <property type="entry name" value="Methyltransf_2"/>
    <property type="match status" value="1"/>
</dbReference>
<feature type="active site" description="Proton acceptor" evidence="4">
    <location>
        <position position="239"/>
    </location>
</feature>
<protein>
    <submittedName>
        <fullName evidence="8">Uncharacterized protein</fullName>
    </submittedName>
</protein>
<dbReference type="HOGENOM" id="CLU_005533_5_0_1"/>
<dbReference type="GO" id="GO:0008171">
    <property type="term" value="F:O-methyltransferase activity"/>
    <property type="evidence" value="ECO:0007669"/>
    <property type="project" value="InterPro"/>
</dbReference>
<sequence length="351" mass="39843">MMLVELGILDALVGSEAQTTTSSELAKASGCNEGVVVRLMRLACSLCFCDEVGEQTYRANKLTSLLVQPGWRGAMRWMEIIYPVAADMRRFLTSTNFGRVLDPPVTAFEFVHKRSMWQVLENQPEQRTNFDLWMRERKRHEETLWHRRYPACTALSHDNLKSGPDAVLMVDVGGANGSQLINFKKQFPHLPGRYVLQDLPESLAAMRQPPDGIEVMAYDFFSPQPIKGARFYYFRAVFHNWPEQKCIEILRNLVPAMDPEYSTLLIDDYVLPNTGVQLHSAVADIHMMCMFNSSERTKKEYDTILEKAGLEIVAIYPAGVNEECVLEVRVSSSRGRPVLNGFKKAAPSRED</sequence>
<dbReference type="InterPro" id="IPR001077">
    <property type="entry name" value="COMT_C"/>
</dbReference>
<feature type="domain" description="O-methyltransferase C-terminal" evidence="6">
    <location>
        <begin position="168"/>
        <end position="310"/>
    </location>
</feature>
<dbReference type="InterPro" id="IPR012967">
    <property type="entry name" value="COMT_dimerisation"/>
</dbReference>
<dbReference type="PROSITE" id="PS51683">
    <property type="entry name" value="SAM_OMT_II"/>
    <property type="match status" value="1"/>
</dbReference>
<dbReference type="EMBL" id="CP003011">
    <property type="protein sequence ID" value="AEO67405.1"/>
    <property type="molecule type" value="Genomic_DNA"/>
</dbReference>
<dbReference type="InterPro" id="IPR016461">
    <property type="entry name" value="COMT-like"/>
</dbReference>
<dbReference type="InterPro" id="IPR036390">
    <property type="entry name" value="WH_DNA-bd_sf"/>
</dbReference>
<dbReference type="PANTHER" id="PTHR43712:SF11">
    <property type="entry name" value="O-METHYLTRANSFERASE (AFU_ORTHOLOGUE AFUA_2G17820)-RELATED"/>
    <property type="match status" value="1"/>
</dbReference>
<dbReference type="OrthoDB" id="2410195at2759"/>
<evidence type="ECO:0000256" key="1">
    <source>
        <dbReference type="ARBA" id="ARBA00022603"/>
    </source>
</evidence>
<dbReference type="InterPro" id="IPR036388">
    <property type="entry name" value="WH-like_DNA-bd_sf"/>
</dbReference>
<organism evidence="8 9">
    <name type="scientific">Thermothielavioides terrestris (strain ATCC 38088 / NRRL 8126)</name>
    <name type="common">Thielavia terrestris</name>
    <dbReference type="NCBI Taxonomy" id="578455"/>
    <lineage>
        <taxon>Eukaryota</taxon>
        <taxon>Fungi</taxon>
        <taxon>Dikarya</taxon>
        <taxon>Ascomycota</taxon>
        <taxon>Pezizomycotina</taxon>
        <taxon>Sordariomycetes</taxon>
        <taxon>Sordariomycetidae</taxon>
        <taxon>Sordariales</taxon>
        <taxon>Chaetomiaceae</taxon>
        <taxon>Thermothielavioides</taxon>
        <taxon>Thermothielavioides terrestris</taxon>
    </lineage>
</organism>
<proteinExistence type="predicted"/>
<evidence type="ECO:0000256" key="4">
    <source>
        <dbReference type="PIRSR" id="PIRSR005739-1"/>
    </source>
</evidence>
<dbReference type="RefSeq" id="XP_003653741.1">
    <property type="nucleotide sequence ID" value="XM_003653693.1"/>
</dbReference>
<name>G2R8J0_THETT</name>
<dbReference type="Pfam" id="PF08100">
    <property type="entry name" value="Dimerisation"/>
    <property type="match status" value="1"/>
</dbReference>
<dbReference type="SUPFAM" id="SSF46785">
    <property type="entry name" value="Winged helix' DNA-binding domain"/>
    <property type="match status" value="1"/>
</dbReference>
<feature type="chain" id="PRO_5003436377" evidence="5">
    <location>
        <begin position="18"/>
        <end position="351"/>
    </location>
</feature>
<dbReference type="GO" id="GO:0046983">
    <property type="term" value="F:protein dimerization activity"/>
    <property type="evidence" value="ECO:0007669"/>
    <property type="project" value="InterPro"/>
</dbReference>
<accession>G2R8J0</accession>
<dbReference type="eggNOG" id="KOG3178">
    <property type="taxonomic scope" value="Eukaryota"/>
</dbReference>
<evidence type="ECO:0000256" key="3">
    <source>
        <dbReference type="ARBA" id="ARBA00022691"/>
    </source>
</evidence>
<reference evidence="8 9" key="1">
    <citation type="journal article" date="2011" name="Nat. Biotechnol.">
        <title>Comparative genomic analysis of the thermophilic biomass-degrading fungi Myceliophthora thermophila and Thielavia terrestris.</title>
        <authorList>
            <person name="Berka R.M."/>
            <person name="Grigoriev I.V."/>
            <person name="Otillar R."/>
            <person name="Salamov A."/>
            <person name="Grimwood J."/>
            <person name="Reid I."/>
            <person name="Ishmael N."/>
            <person name="John T."/>
            <person name="Darmond C."/>
            <person name="Moisan M.-C."/>
            <person name="Henrissat B."/>
            <person name="Coutinho P.M."/>
            <person name="Lombard V."/>
            <person name="Natvig D.O."/>
            <person name="Lindquist E."/>
            <person name="Schmutz J."/>
            <person name="Lucas S."/>
            <person name="Harris P."/>
            <person name="Powlowski J."/>
            <person name="Bellemare A."/>
            <person name="Taylor D."/>
            <person name="Butler G."/>
            <person name="de Vries R.P."/>
            <person name="Allijn I.E."/>
            <person name="van den Brink J."/>
            <person name="Ushinsky S."/>
            <person name="Storms R."/>
            <person name="Powell A.J."/>
            <person name="Paulsen I.T."/>
            <person name="Elbourne L.D.H."/>
            <person name="Baker S.E."/>
            <person name="Magnuson J."/>
            <person name="LaBoissiere S."/>
            <person name="Clutterbuck A.J."/>
            <person name="Martinez D."/>
            <person name="Wogulis M."/>
            <person name="de Leon A.L."/>
            <person name="Rey M.W."/>
            <person name="Tsang A."/>
        </authorList>
    </citation>
    <scope>NUCLEOTIDE SEQUENCE [LARGE SCALE GENOMIC DNA]</scope>
    <source>
        <strain evidence="9">ATCC 38088 / NRRL 8126</strain>
    </source>
</reference>
<keyword evidence="5" id="KW-0732">Signal</keyword>
<feature type="signal peptide" evidence="5">
    <location>
        <begin position="1"/>
        <end position="17"/>
    </location>
</feature>
<gene>
    <name evidence="8" type="ORF">THITE_2116299</name>
</gene>
<evidence type="ECO:0000259" key="6">
    <source>
        <dbReference type="Pfam" id="PF00891"/>
    </source>
</evidence>
<dbReference type="Gene3D" id="3.40.50.150">
    <property type="entry name" value="Vaccinia Virus protein VP39"/>
    <property type="match status" value="1"/>
</dbReference>
<keyword evidence="2" id="KW-0808">Transferase</keyword>
<dbReference type="Gene3D" id="1.10.10.10">
    <property type="entry name" value="Winged helix-like DNA-binding domain superfamily/Winged helix DNA-binding domain"/>
    <property type="match status" value="1"/>
</dbReference>
<keyword evidence="1" id="KW-0489">Methyltransferase</keyword>
<feature type="non-terminal residue" evidence="8">
    <location>
        <position position="351"/>
    </location>
</feature>
<evidence type="ECO:0000313" key="9">
    <source>
        <dbReference type="Proteomes" id="UP000008181"/>
    </source>
</evidence>
<dbReference type="SUPFAM" id="SSF53335">
    <property type="entry name" value="S-adenosyl-L-methionine-dependent methyltransferases"/>
    <property type="match status" value="1"/>
</dbReference>
<feature type="domain" description="O-methyltransferase dimerisation" evidence="7">
    <location>
        <begin position="4"/>
        <end position="68"/>
    </location>
</feature>
<dbReference type="InterPro" id="IPR029063">
    <property type="entry name" value="SAM-dependent_MTases_sf"/>
</dbReference>
<dbReference type="PIRSF" id="PIRSF005739">
    <property type="entry name" value="O-mtase"/>
    <property type="match status" value="1"/>
</dbReference>
<evidence type="ECO:0000259" key="7">
    <source>
        <dbReference type="Pfam" id="PF08100"/>
    </source>
</evidence>
<dbReference type="AlphaFoldDB" id="G2R8J0"/>
<keyword evidence="3" id="KW-0949">S-adenosyl-L-methionine</keyword>
<keyword evidence="9" id="KW-1185">Reference proteome</keyword>
<dbReference type="Proteomes" id="UP000008181">
    <property type="component" value="Chromosome 3"/>
</dbReference>
<dbReference type="GeneID" id="11516073"/>
<dbReference type="PANTHER" id="PTHR43712">
    <property type="entry name" value="PUTATIVE (AFU_ORTHOLOGUE AFUA_4G14580)-RELATED"/>
    <property type="match status" value="1"/>
</dbReference>
<evidence type="ECO:0000256" key="2">
    <source>
        <dbReference type="ARBA" id="ARBA00022679"/>
    </source>
</evidence>